<comment type="caution">
    <text evidence="2">The sequence shown here is derived from an EMBL/GenBank/DDBJ whole genome shotgun (WGS) entry which is preliminary data.</text>
</comment>
<keyword evidence="3" id="KW-1185">Reference proteome</keyword>
<reference evidence="3" key="1">
    <citation type="journal article" date="2019" name="Int. J. Syst. Evol. Microbiol.">
        <title>The Global Catalogue of Microorganisms (GCM) 10K type strain sequencing project: providing services to taxonomists for standard genome sequencing and annotation.</title>
        <authorList>
            <consortium name="The Broad Institute Genomics Platform"/>
            <consortium name="The Broad Institute Genome Sequencing Center for Infectious Disease"/>
            <person name="Wu L."/>
            <person name="Ma J."/>
        </authorList>
    </citation>
    <scope>NUCLEOTIDE SEQUENCE [LARGE SCALE GENOMIC DNA]</scope>
    <source>
        <strain evidence="3">CCM 7427</strain>
    </source>
</reference>
<evidence type="ECO:0000256" key="1">
    <source>
        <dbReference type="SAM" id="SignalP"/>
    </source>
</evidence>
<dbReference type="RefSeq" id="WP_386834618.1">
    <property type="nucleotide sequence ID" value="NZ_JBHUNP010000001.1"/>
</dbReference>
<sequence>MAWFTRKLLPILLSFFALVVVAPPVSAAIEDGVSAAVQVHGDQHADCTGQHAPHATSCCSLVTVVEPCGASWALDHRRKADFVLQSSFAGVATYHPSKHFRPPRAS</sequence>
<organism evidence="2 3">
    <name type="scientific">Devosia albogilva</name>
    <dbReference type="NCBI Taxonomy" id="429726"/>
    <lineage>
        <taxon>Bacteria</taxon>
        <taxon>Pseudomonadati</taxon>
        <taxon>Pseudomonadota</taxon>
        <taxon>Alphaproteobacteria</taxon>
        <taxon>Hyphomicrobiales</taxon>
        <taxon>Devosiaceae</taxon>
        <taxon>Devosia</taxon>
    </lineage>
</organism>
<dbReference type="Proteomes" id="UP001597521">
    <property type="component" value="Unassembled WGS sequence"/>
</dbReference>
<evidence type="ECO:0000313" key="2">
    <source>
        <dbReference type="EMBL" id="MFD2649175.1"/>
    </source>
</evidence>
<feature type="signal peptide" evidence="1">
    <location>
        <begin position="1"/>
        <end position="27"/>
    </location>
</feature>
<keyword evidence="1" id="KW-0732">Signal</keyword>
<evidence type="ECO:0000313" key="3">
    <source>
        <dbReference type="Proteomes" id="UP001597521"/>
    </source>
</evidence>
<feature type="chain" id="PRO_5046323129" evidence="1">
    <location>
        <begin position="28"/>
        <end position="106"/>
    </location>
</feature>
<dbReference type="EMBL" id="JBHUNP010000001">
    <property type="protein sequence ID" value="MFD2649175.1"/>
    <property type="molecule type" value="Genomic_DNA"/>
</dbReference>
<protein>
    <submittedName>
        <fullName evidence="2">Uncharacterized protein</fullName>
    </submittedName>
</protein>
<name>A0ABW5QN78_9HYPH</name>
<gene>
    <name evidence="2" type="ORF">ACFSX5_15400</name>
</gene>
<accession>A0ABW5QN78</accession>
<proteinExistence type="predicted"/>